<feature type="compositionally biased region" description="Low complexity" evidence="1">
    <location>
        <begin position="76"/>
        <end position="93"/>
    </location>
</feature>
<dbReference type="OrthoDB" id="3536559at2"/>
<protein>
    <submittedName>
        <fullName evidence="3">Uncharacterized protein</fullName>
    </submittedName>
</protein>
<evidence type="ECO:0000256" key="2">
    <source>
        <dbReference type="SAM" id="SignalP"/>
    </source>
</evidence>
<keyword evidence="2" id="KW-0732">Signal</keyword>
<evidence type="ECO:0000256" key="1">
    <source>
        <dbReference type="SAM" id="MobiDB-lite"/>
    </source>
</evidence>
<feature type="region of interest" description="Disordered" evidence="1">
    <location>
        <begin position="24"/>
        <end position="193"/>
    </location>
</feature>
<dbReference type="RefSeq" id="WP_148351946.1">
    <property type="nucleotide sequence ID" value="NZ_JBHSBF010000034.1"/>
</dbReference>
<name>A0A5D0U6K5_9ACTN</name>
<dbReference type="EMBL" id="VSFF01000008">
    <property type="protein sequence ID" value="TYC13252.1"/>
    <property type="molecule type" value="Genomic_DNA"/>
</dbReference>
<dbReference type="PROSITE" id="PS51257">
    <property type="entry name" value="PROKAR_LIPOPROTEIN"/>
    <property type="match status" value="1"/>
</dbReference>
<evidence type="ECO:0000313" key="3">
    <source>
        <dbReference type="EMBL" id="TYC13252.1"/>
    </source>
</evidence>
<keyword evidence="4" id="KW-1185">Reference proteome</keyword>
<sequence>MTARLSPIRLGTGLAALAMAVTLTGCGGSDDKTSASPAGGGAGESMQAFQECLKKQGVQMPQGGGRGPEGGPPSGRPSQGVPTGAPSGRPTGRPSGGPGGGMRSLPPEQRKAFEACASLRPSPRNGQGPGGGQGPGNADAMAAFRDCMAKNGAEIPENTRPSDLKTADPKIAKALKTCQPLLPRRSGSPTPGT</sequence>
<dbReference type="AlphaFoldDB" id="A0A5D0U6K5"/>
<proteinExistence type="predicted"/>
<organism evidence="3 4">
    <name type="scientific">Actinomadura syzygii</name>
    <dbReference type="NCBI Taxonomy" id="1427538"/>
    <lineage>
        <taxon>Bacteria</taxon>
        <taxon>Bacillati</taxon>
        <taxon>Actinomycetota</taxon>
        <taxon>Actinomycetes</taxon>
        <taxon>Streptosporangiales</taxon>
        <taxon>Thermomonosporaceae</taxon>
        <taxon>Actinomadura</taxon>
    </lineage>
</organism>
<feature type="chain" id="PRO_5022961375" evidence="2">
    <location>
        <begin position="21"/>
        <end position="193"/>
    </location>
</feature>
<feature type="signal peptide" evidence="2">
    <location>
        <begin position="1"/>
        <end position="20"/>
    </location>
</feature>
<comment type="caution">
    <text evidence="3">The sequence shown here is derived from an EMBL/GenBank/DDBJ whole genome shotgun (WGS) entry which is preliminary data.</text>
</comment>
<accession>A0A5D0U6K5</accession>
<gene>
    <name evidence="3" type="ORF">FXF65_22405</name>
</gene>
<evidence type="ECO:0000313" key="4">
    <source>
        <dbReference type="Proteomes" id="UP000322634"/>
    </source>
</evidence>
<feature type="compositionally biased region" description="Basic and acidic residues" evidence="1">
    <location>
        <begin position="160"/>
        <end position="171"/>
    </location>
</feature>
<reference evidence="3 4" key="1">
    <citation type="submission" date="2019-08" db="EMBL/GenBank/DDBJ databases">
        <title>Actinomadura sp. nov. CYP1-5 isolated from mountain soil.</title>
        <authorList>
            <person name="Songsumanus A."/>
            <person name="Kuncharoen N."/>
            <person name="Kudo T."/>
            <person name="Yuki M."/>
            <person name="Igarashi Y."/>
            <person name="Tanasupawat S."/>
        </authorList>
    </citation>
    <scope>NUCLEOTIDE SEQUENCE [LARGE SCALE GENOMIC DNA]</scope>
    <source>
        <strain evidence="3 4">GKU157</strain>
    </source>
</reference>
<dbReference type="Proteomes" id="UP000322634">
    <property type="component" value="Unassembled WGS sequence"/>
</dbReference>